<evidence type="ECO:0000256" key="1">
    <source>
        <dbReference type="SAM" id="SignalP"/>
    </source>
</evidence>
<name>A0A1H9L3E9_9FLAO</name>
<dbReference type="PROSITE" id="PS51257">
    <property type="entry name" value="PROKAR_LIPOPROTEIN"/>
    <property type="match status" value="1"/>
</dbReference>
<dbReference type="Pfam" id="PF14292">
    <property type="entry name" value="SusE"/>
    <property type="match status" value="1"/>
</dbReference>
<dbReference type="RefSeq" id="WP_092580878.1">
    <property type="nucleotide sequence ID" value="NZ_FOFN01000005.1"/>
</dbReference>
<evidence type="ECO:0000259" key="2">
    <source>
        <dbReference type="Pfam" id="PF14292"/>
    </source>
</evidence>
<feature type="chain" id="PRO_5011657708" evidence="1">
    <location>
        <begin position="21"/>
        <end position="583"/>
    </location>
</feature>
<dbReference type="OrthoDB" id="975117at2"/>
<dbReference type="Proteomes" id="UP000198999">
    <property type="component" value="Unassembled WGS sequence"/>
</dbReference>
<sequence length="583" mass="64025">MKRLVKKLLFLVSVTLVVLACETENNLQPEGLWELSNPTIALPSDDLIVLDETTPNNIITFGWEPATSSANYIVSYKVVVDTLGSSSFDTPILELTPSNSGKDLSASVSYQAIDEALSFAGYPANTNVELTWAVIASSINKTSSDVKDITIKRFENEIIPDRLFMSGTATENNNNLSEAIPLRRLNDSNGEPSNVYEIYTSLKAGSTFKFFSEQSLPALVYGGGATEGSIEKSGAPISVAQDGQYRVKIDLDNSTYSLLKIERWNMKGSPIIGGWGSDEPLEYIGAGVWQASIQLVSTGGFLFRADVDGSGYWDHLLKRVVGTTNTLIMESDAGNQGVSFEDIPSEQLGTLLVTLNLSANAYTYTIEKDPNAAEPIETPNSLYLFNNNTLVGELTKDGDVFRTDNYIALQSGDQITLNTASDASGDSFTAFEAIGATDAPDGINVSESPNLSEATGAINVERDQAYKFTIDFANAKLQWNYYNIFLFHWDEINQKWDDRNEFLMTYQHPYKFTTTVSLSANFDMKFISPWDNDFGSESPTDLSGNLTNKGGSNIRNIDNDGNYQVNIEIAPDFSAGTYEYIRQ</sequence>
<dbReference type="EMBL" id="FOFN01000005">
    <property type="protein sequence ID" value="SER05906.1"/>
    <property type="molecule type" value="Genomic_DNA"/>
</dbReference>
<organism evidence="3 4">
    <name type="scientific">Hyunsoonleella jejuensis</name>
    <dbReference type="NCBI Taxonomy" id="419940"/>
    <lineage>
        <taxon>Bacteria</taxon>
        <taxon>Pseudomonadati</taxon>
        <taxon>Bacteroidota</taxon>
        <taxon>Flavobacteriia</taxon>
        <taxon>Flavobacteriales</taxon>
        <taxon>Flavobacteriaceae</taxon>
    </lineage>
</organism>
<evidence type="ECO:0000313" key="4">
    <source>
        <dbReference type="Proteomes" id="UP000198999"/>
    </source>
</evidence>
<gene>
    <name evidence="3" type="ORF">SAMN05421824_2918</name>
</gene>
<dbReference type="STRING" id="419940.SAMN05421824_2918"/>
<keyword evidence="4" id="KW-1185">Reference proteome</keyword>
<feature type="domain" description="SusE outer membrane protein" evidence="2">
    <location>
        <begin position="38"/>
        <end position="134"/>
    </location>
</feature>
<keyword evidence="1" id="KW-0732">Signal</keyword>
<accession>A0A1H9L3E9</accession>
<evidence type="ECO:0000313" key="3">
    <source>
        <dbReference type="EMBL" id="SER05906.1"/>
    </source>
</evidence>
<reference evidence="3 4" key="1">
    <citation type="submission" date="2016-10" db="EMBL/GenBank/DDBJ databases">
        <authorList>
            <person name="de Groot N.N."/>
        </authorList>
    </citation>
    <scope>NUCLEOTIDE SEQUENCE [LARGE SCALE GENOMIC DNA]</scope>
    <source>
        <strain evidence="3 4">DSM 21035</strain>
    </source>
</reference>
<dbReference type="AlphaFoldDB" id="A0A1H9L3E9"/>
<dbReference type="Gene3D" id="2.60.40.3620">
    <property type="match status" value="2"/>
</dbReference>
<proteinExistence type="predicted"/>
<feature type="signal peptide" evidence="1">
    <location>
        <begin position="1"/>
        <end position="20"/>
    </location>
</feature>
<protein>
    <submittedName>
        <fullName evidence="3">SusE outer membrane protein</fullName>
    </submittedName>
</protein>
<dbReference type="InterPro" id="IPR025970">
    <property type="entry name" value="SusE"/>
</dbReference>